<name>A0A540VSE8_9GAMM</name>
<dbReference type="InterPro" id="IPR007505">
    <property type="entry name" value="PDDEXK_7"/>
</dbReference>
<dbReference type="Pfam" id="PF04411">
    <property type="entry name" value="PDDEXK_7"/>
    <property type="match status" value="1"/>
</dbReference>
<comment type="caution">
    <text evidence="2">The sequence shown here is derived from an EMBL/GenBank/DDBJ whole genome shotgun (WGS) entry which is preliminary data.</text>
</comment>
<gene>
    <name evidence="2" type="ORF">FKY71_07365</name>
</gene>
<organism evidence="2 3">
    <name type="scientific">Spiribacter salinus</name>
    <dbReference type="NCBI Taxonomy" id="1335746"/>
    <lineage>
        <taxon>Bacteria</taxon>
        <taxon>Pseudomonadati</taxon>
        <taxon>Pseudomonadota</taxon>
        <taxon>Gammaproteobacteria</taxon>
        <taxon>Chromatiales</taxon>
        <taxon>Ectothiorhodospiraceae</taxon>
        <taxon>Spiribacter</taxon>
    </lineage>
</organism>
<dbReference type="EMBL" id="VIFK01000045">
    <property type="protein sequence ID" value="TQE99682.1"/>
    <property type="molecule type" value="Genomic_DNA"/>
</dbReference>
<accession>A0A540VSE8</accession>
<feature type="domain" description="DUF2357" evidence="1">
    <location>
        <begin position="71"/>
        <end position="302"/>
    </location>
</feature>
<evidence type="ECO:0000313" key="3">
    <source>
        <dbReference type="Proteomes" id="UP000315400"/>
    </source>
</evidence>
<dbReference type="InterPro" id="IPR018633">
    <property type="entry name" value="DUF2357"/>
</dbReference>
<reference evidence="2 3" key="1">
    <citation type="submission" date="2019-06" db="EMBL/GenBank/DDBJ databases">
        <title>Metagenome assembled Genome of Spiribacter salinus SL48-SHIP from the microbial mat of Salt Lake 48 (Novosibirsk region, Russia).</title>
        <authorList>
            <person name="Shipova A."/>
            <person name="Rozanov A.S."/>
            <person name="Bryanskaya A.V."/>
            <person name="Peltek S.E."/>
        </authorList>
    </citation>
    <scope>NUCLEOTIDE SEQUENCE [LARGE SCALE GENOMIC DNA]</scope>
    <source>
        <strain evidence="2">SL48-SHIP-2</strain>
    </source>
</reference>
<dbReference type="AlphaFoldDB" id="A0A540VSE8"/>
<proteinExistence type="predicted"/>
<evidence type="ECO:0000313" key="2">
    <source>
        <dbReference type="EMBL" id="TQE99682.1"/>
    </source>
</evidence>
<protein>
    <submittedName>
        <fullName evidence="2">DUF2357 domain-containing protein</fullName>
    </submittedName>
</protein>
<sequence>MQPYQLSATVKNSSGTVSSTSLKPGGVVNRCGQEGWPIEVAVPDGDGWEFLVDDELLPISTQGFWSWSPGFYAGLVSAELRKRGNHAAFYRLEVSPDPSKLTETLYQTMLDDLVEIDPLLTVGTEPASHQLGTLGSSSDLWMEFRRLRMHAPAFVAALRQLTNQPIRTVRASRRMAPLRAARRVDLQTVRAAAMVGALGPLFASVDPLAAPEKQSDPAYDLPWFEEHLDGPANRAITAMLVAVRRRALQLIERLNQEVNRTEDSATRTDLSTRWAVRRNFLAELINQLRHLMRAEPFRSVSRPEISAAGLNAISAHPVYARSYRCGWYAVRPGLHGVDLTESIWLCPTWELYERWCFGEVVRQLRSLTGQQGKLEWEPSRGILKCNASSGMHIEALFQRVFTASENAEFRSVSRKRRPDIVVTAELQGDRRYIVLDPKYTQNRSGVLASMASAHIYNDSLRWRGERPCKALLLLPAGGGAPWLEADELIRAERVGALVLSPEDGSDKLSHQLRALLSF</sequence>
<evidence type="ECO:0000259" key="1">
    <source>
        <dbReference type="Pfam" id="PF09823"/>
    </source>
</evidence>
<dbReference type="Pfam" id="PF09823">
    <property type="entry name" value="DUF2357"/>
    <property type="match status" value="1"/>
</dbReference>
<dbReference type="Proteomes" id="UP000315400">
    <property type="component" value="Unassembled WGS sequence"/>
</dbReference>